<keyword evidence="1 2" id="KW-0560">Oxidoreductase</keyword>
<dbReference type="Pfam" id="PF00389">
    <property type="entry name" value="2-Hacid_dh"/>
    <property type="match status" value="1"/>
</dbReference>
<dbReference type="PROSITE" id="PS00065">
    <property type="entry name" value="D_2_HYDROXYACID_DH_1"/>
    <property type="match status" value="1"/>
</dbReference>
<evidence type="ECO:0000259" key="4">
    <source>
        <dbReference type="Pfam" id="PF02826"/>
    </source>
</evidence>
<dbReference type="EMBL" id="JAZHXI010000005">
    <property type="protein sequence ID" value="KAL2071028.1"/>
    <property type="molecule type" value="Genomic_DNA"/>
</dbReference>
<keyword evidence="6" id="KW-1185">Reference proteome</keyword>
<dbReference type="Pfam" id="PF02826">
    <property type="entry name" value="2-Hacid_dh_C"/>
    <property type="match status" value="1"/>
</dbReference>
<evidence type="ECO:0000256" key="2">
    <source>
        <dbReference type="RuleBase" id="RU003719"/>
    </source>
</evidence>
<evidence type="ECO:0000256" key="1">
    <source>
        <dbReference type="ARBA" id="ARBA00023002"/>
    </source>
</evidence>
<dbReference type="InterPro" id="IPR036291">
    <property type="entry name" value="NAD(P)-bd_dom_sf"/>
</dbReference>
<sequence length="328" mass="35948">MAPSSTLDLFSPSDITADSQAKPTVYMIDRLHPQAVKHARDLFNLITPEDPKFQDWNQKATAVLMKSSYMTKERLDTIPHLMAIGKQGVGIDKIDQNACEVRGVKILNTPGANARAVAELVLALTMAVARQVRSITVRQMEGAISKETIAGLTLHRKKIGILGMGNIGRTVAEIFHGAFDAEIIAYDPFMPANAWPHIPHTRASTYAEVIREADVLTVHVPLTDETRDLISYDEMKGMKPNAIIINAARGGIVNESDLCRALKENLIWGAGLDCHEQEPPTHTKYAELWENLNVVSTPHIGAATEDTQIATAKAAVDNLHAYLMSTKV</sequence>
<evidence type="ECO:0000313" key="5">
    <source>
        <dbReference type="EMBL" id="KAL2071028.1"/>
    </source>
</evidence>
<dbReference type="InterPro" id="IPR029753">
    <property type="entry name" value="D-isomer_DH_CS"/>
</dbReference>
<evidence type="ECO:0000259" key="3">
    <source>
        <dbReference type="Pfam" id="PF00389"/>
    </source>
</evidence>
<comment type="caution">
    <text evidence="5">The sequence shown here is derived from an EMBL/GenBank/DDBJ whole genome shotgun (WGS) entry which is preliminary data.</text>
</comment>
<dbReference type="InterPro" id="IPR006140">
    <property type="entry name" value="D-isomer_DH_NAD-bd"/>
</dbReference>
<dbReference type="PROSITE" id="PS00670">
    <property type="entry name" value="D_2_HYDROXYACID_DH_2"/>
    <property type="match status" value="1"/>
</dbReference>
<dbReference type="Gene3D" id="3.40.50.720">
    <property type="entry name" value="NAD(P)-binding Rossmann-like Domain"/>
    <property type="match status" value="2"/>
</dbReference>
<evidence type="ECO:0000313" key="6">
    <source>
        <dbReference type="Proteomes" id="UP001595075"/>
    </source>
</evidence>
<accession>A0ABR4CM34</accession>
<reference evidence="5 6" key="1">
    <citation type="journal article" date="2024" name="Commun. Biol.">
        <title>Comparative genomic analysis of thermophilic fungi reveals convergent evolutionary adaptations and gene losses.</title>
        <authorList>
            <person name="Steindorff A.S."/>
            <person name="Aguilar-Pontes M.V."/>
            <person name="Robinson A.J."/>
            <person name="Andreopoulos B."/>
            <person name="LaButti K."/>
            <person name="Kuo A."/>
            <person name="Mondo S."/>
            <person name="Riley R."/>
            <person name="Otillar R."/>
            <person name="Haridas S."/>
            <person name="Lipzen A."/>
            <person name="Grimwood J."/>
            <person name="Schmutz J."/>
            <person name="Clum A."/>
            <person name="Reid I.D."/>
            <person name="Moisan M.C."/>
            <person name="Butler G."/>
            <person name="Nguyen T.T.M."/>
            <person name="Dewar K."/>
            <person name="Conant G."/>
            <person name="Drula E."/>
            <person name="Henrissat B."/>
            <person name="Hansel C."/>
            <person name="Singer S."/>
            <person name="Hutchinson M.I."/>
            <person name="de Vries R.P."/>
            <person name="Natvig D.O."/>
            <person name="Powell A.J."/>
            <person name="Tsang A."/>
            <person name="Grigoriev I.V."/>
        </authorList>
    </citation>
    <scope>NUCLEOTIDE SEQUENCE [LARGE SCALE GENOMIC DNA]</scope>
    <source>
        <strain evidence="5 6">CBS 494.80</strain>
    </source>
</reference>
<organism evidence="5 6">
    <name type="scientific">Oculimacula yallundae</name>
    <dbReference type="NCBI Taxonomy" id="86028"/>
    <lineage>
        <taxon>Eukaryota</taxon>
        <taxon>Fungi</taxon>
        <taxon>Dikarya</taxon>
        <taxon>Ascomycota</taxon>
        <taxon>Pezizomycotina</taxon>
        <taxon>Leotiomycetes</taxon>
        <taxon>Helotiales</taxon>
        <taxon>Ploettnerulaceae</taxon>
        <taxon>Oculimacula</taxon>
    </lineage>
</organism>
<dbReference type="InterPro" id="IPR050223">
    <property type="entry name" value="D-isomer_2-hydroxyacid_DH"/>
</dbReference>
<name>A0ABR4CM34_9HELO</name>
<dbReference type="InterPro" id="IPR029752">
    <property type="entry name" value="D-isomer_DH_CS1"/>
</dbReference>
<feature type="domain" description="D-isomer specific 2-hydroxyacid dehydrogenase catalytic" evidence="3">
    <location>
        <begin position="27"/>
        <end position="324"/>
    </location>
</feature>
<dbReference type="PANTHER" id="PTHR10996:SF264">
    <property type="entry name" value="HYPOTHETICAL D-ISOMER SPECIFIC 2-HYDROXYACID DEHYDROGENASE (EUROFUNG)"/>
    <property type="match status" value="1"/>
</dbReference>
<proteinExistence type="inferred from homology"/>
<evidence type="ECO:0008006" key="7">
    <source>
        <dbReference type="Google" id="ProtNLM"/>
    </source>
</evidence>
<dbReference type="PANTHER" id="PTHR10996">
    <property type="entry name" value="2-HYDROXYACID DEHYDROGENASE-RELATED"/>
    <property type="match status" value="1"/>
</dbReference>
<protein>
    <recommendedName>
        <fullName evidence="7">D-3-phosphoglycerate dehydrogenase</fullName>
    </recommendedName>
</protein>
<dbReference type="InterPro" id="IPR006139">
    <property type="entry name" value="D-isomer_2_OHA_DH_cat_dom"/>
</dbReference>
<dbReference type="SUPFAM" id="SSF51735">
    <property type="entry name" value="NAD(P)-binding Rossmann-fold domains"/>
    <property type="match status" value="1"/>
</dbReference>
<dbReference type="SUPFAM" id="SSF52283">
    <property type="entry name" value="Formate/glycerate dehydrogenase catalytic domain-like"/>
    <property type="match status" value="1"/>
</dbReference>
<dbReference type="Proteomes" id="UP001595075">
    <property type="component" value="Unassembled WGS sequence"/>
</dbReference>
<gene>
    <name evidence="5" type="ORF">VTL71DRAFT_12263</name>
</gene>
<comment type="similarity">
    <text evidence="2">Belongs to the D-isomer specific 2-hydroxyacid dehydrogenase family.</text>
</comment>
<dbReference type="PROSITE" id="PS00671">
    <property type="entry name" value="D_2_HYDROXYACID_DH_3"/>
    <property type="match status" value="1"/>
</dbReference>
<feature type="domain" description="D-isomer specific 2-hydroxyacid dehydrogenase NAD-binding" evidence="4">
    <location>
        <begin position="122"/>
        <end position="301"/>
    </location>
</feature>